<dbReference type="InterPro" id="IPR013728">
    <property type="entry name" value="BT_3987-like_N"/>
</dbReference>
<dbReference type="AlphaFoldDB" id="A0AAU8V8Q9"/>
<organism evidence="4 5">
    <name type="scientific">Elizabethkingia anophelis</name>
    <dbReference type="NCBI Taxonomy" id="1117645"/>
    <lineage>
        <taxon>Bacteria</taxon>
        <taxon>Pseudomonadati</taxon>
        <taxon>Bacteroidota</taxon>
        <taxon>Flavobacteriia</taxon>
        <taxon>Flavobacteriales</taxon>
        <taxon>Weeksellaceae</taxon>
        <taxon>Elizabethkingia</taxon>
    </lineage>
</organism>
<dbReference type="Gene3D" id="2.60.40.1740">
    <property type="entry name" value="hypothetical protein (bacova_03559)"/>
    <property type="match status" value="1"/>
</dbReference>
<name>A0AAU8V8Q9_9FLAO</name>
<evidence type="ECO:0000313" key="5">
    <source>
        <dbReference type="Proteomes" id="UP000190848"/>
    </source>
</evidence>
<dbReference type="Gene3D" id="2.60.120.200">
    <property type="match status" value="1"/>
</dbReference>
<dbReference type="Proteomes" id="UP000190848">
    <property type="component" value="Chromosome"/>
</dbReference>
<dbReference type="SMART" id="SM00560">
    <property type="entry name" value="LamGL"/>
    <property type="match status" value="1"/>
</dbReference>
<dbReference type="SUPFAM" id="SSF49899">
    <property type="entry name" value="Concanavalin A-like lectins/glucanases"/>
    <property type="match status" value="1"/>
</dbReference>
<dbReference type="Pfam" id="PF13385">
    <property type="entry name" value="Laminin_G_3"/>
    <property type="match status" value="1"/>
</dbReference>
<evidence type="ECO:0000313" key="4">
    <source>
        <dbReference type="EMBL" id="AQX00918.1"/>
    </source>
</evidence>
<protein>
    <recommendedName>
        <fullName evidence="3">LamG-like jellyroll fold domain-containing protein</fullName>
    </recommendedName>
</protein>
<gene>
    <name evidence="4" type="ORF">BBD32_05325</name>
</gene>
<evidence type="ECO:0000259" key="3">
    <source>
        <dbReference type="SMART" id="SM00560"/>
    </source>
</evidence>
<accession>A0AAU8V8Q9</accession>
<feature type="domain" description="LamG-like jellyroll fold" evidence="3">
    <location>
        <begin position="189"/>
        <end position="319"/>
    </location>
</feature>
<keyword evidence="2" id="KW-1015">Disulfide bond</keyword>
<evidence type="ECO:0000256" key="2">
    <source>
        <dbReference type="ARBA" id="ARBA00023157"/>
    </source>
</evidence>
<dbReference type="InterPro" id="IPR013320">
    <property type="entry name" value="ConA-like_dom_sf"/>
</dbReference>
<evidence type="ECO:0000256" key="1">
    <source>
        <dbReference type="ARBA" id="ARBA00022729"/>
    </source>
</evidence>
<dbReference type="InterPro" id="IPR006558">
    <property type="entry name" value="LamG-like"/>
</dbReference>
<dbReference type="GO" id="GO:0005975">
    <property type="term" value="P:carbohydrate metabolic process"/>
    <property type="evidence" value="ECO:0007669"/>
    <property type="project" value="UniProtKB-ARBA"/>
</dbReference>
<sequence length="376" mass="41380">MKNIFKYISPVLLFLFCYACKNDEVPVSENAIYLEGDLGTNTISANIEDSEVSVPISVRAAKPVDNQVRASIHVDESSVEEYNKNNGTHYTALPAEYYTLLDSNYIIEKEKYISNTGVLNIKNLSGLPVDKKYMIPVTITSTTNTPLLNASKTLYIVTNRTITTRAASLTNNYFKVDFSQNNQGLDAMKTITYEARVFVNKFQSGNPFISSVMGIEENFLLRFGDVTIQPSQLQVAGGDTAVTAPQSFSTGVWYHVAVVYDGSQARIYINGELVGSRNANRTINLTDATGFYFGYSAGGRYLDGSISEARVWSRALSRSELINGVCGINPKSEGLIGYWKFDNSNNGRVIKNLTGNGHDAIATNNITFVEGIKCNN</sequence>
<dbReference type="Pfam" id="PF08522">
    <property type="entry name" value="BT_3987-like_N"/>
    <property type="match status" value="1"/>
</dbReference>
<keyword evidence="1" id="KW-0732">Signal</keyword>
<reference evidence="4 5" key="1">
    <citation type="submission" date="2016-07" db="EMBL/GenBank/DDBJ databases">
        <title>Revisiting the taxonomy of the Elizabethkingia Genus using Whole-Genome Sequencing, Optical Mapping, and MALDI-TOF, along with proposal of three novel Elizabethkingia species: Elizabethkingia bruuniana sp. nov., Elizabethkingia ursingii sp. nov., and Elizabethkingia occulta sp. nov.</title>
        <authorList>
            <person name="Nicholson A.C."/>
        </authorList>
    </citation>
    <scope>NUCLEOTIDE SEQUENCE [LARGE SCALE GENOMIC DNA]</scope>
    <source>
        <strain evidence="4 5">F3201</strain>
    </source>
</reference>
<dbReference type="EMBL" id="CP016374">
    <property type="protein sequence ID" value="AQX00918.1"/>
    <property type="molecule type" value="Genomic_DNA"/>
</dbReference>
<proteinExistence type="predicted"/>
<dbReference type="GO" id="GO:0004553">
    <property type="term" value="F:hydrolase activity, hydrolyzing O-glycosyl compounds"/>
    <property type="evidence" value="ECO:0007669"/>
    <property type="project" value="UniProtKB-ARBA"/>
</dbReference>
<dbReference type="RefSeq" id="WP_078395652.1">
    <property type="nucleotide sequence ID" value="NZ_CP016374.1"/>
</dbReference>